<proteinExistence type="predicted"/>
<accession>A0A9P0NLR0</accession>
<evidence type="ECO:0000313" key="3">
    <source>
        <dbReference type="Proteomes" id="UP001154329"/>
    </source>
</evidence>
<dbReference type="AlphaFoldDB" id="A0A9P0NLR0"/>
<dbReference type="EMBL" id="OU899036">
    <property type="protein sequence ID" value="CAH1730979.1"/>
    <property type="molecule type" value="Genomic_DNA"/>
</dbReference>
<organism evidence="2 3">
    <name type="scientific">Aphis gossypii</name>
    <name type="common">Cotton aphid</name>
    <dbReference type="NCBI Taxonomy" id="80765"/>
    <lineage>
        <taxon>Eukaryota</taxon>
        <taxon>Metazoa</taxon>
        <taxon>Ecdysozoa</taxon>
        <taxon>Arthropoda</taxon>
        <taxon>Hexapoda</taxon>
        <taxon>Insecta</taxon>
        <taxon>Pterygota</taxon>
        <taxon>Neoptera</taxon>
        <taxon>Paraneoptera</taxon>
        <taxon>Hemiptera</taxon>
        <taxon>Sternorrhyncha</taxon>
        <taxon>Aphidomorpha</taxon>
        <taxon>Aphidoidea</taxon>
        <taxon>Aphididae</taxon>
        <taxon>Aphidini</taxon>
        <taxon>Aphis</taxon>
        <taxon>Aphis</taxon>
    </lineage>
</organism>
<dbReference type="PANTHER" id="PTHR31511">
    <property type="entry name" value="PROTEIN CBG23764"/>
    <property type="match status" value="1"/>
</dbReference>
<sequence length="118" mass="13593">MGGSSYIELPAYIDRKRATINPQNVDRNCFKWAILARHVTGTAVCRVGQNYMQHEDKYNFDGITFPTPISDITKFEKNNLNVSINVYGLDKKFQIPKLHYTATHHLSHQTPPSEQRPF</sequence>
<gene>
    <name evidence="1" type="ORF">APHIGO_LOCUS7783</name>
    <name evidence="2" type="ORF">APHIGO_LOCUS7784</name>
</gene>
<dbReference type="PANTHER" id="PTHR31511:SF12">
    <property type="entry name" value="RHO TERMINATION FACTOR N-TERMINAL DOMAIN-CONTAINING PROTEIN"/>
    <property type="match status" value="1"/>
</dbReference>
<reference evidence="2" key="2">
    <citation type="submission" date="2022-10" db="EMBL/GenBank/DDBJ databases">
        <authorList>
            <consortium name="ENA_rothamsted_submissions"/>
            <consortium name="culmorum"/>
            <person name="King R."/>
        </authorList>
    </citation>
    <scope>NUCLEOTIDE SEQUENCE</scope>
</reference>
<dbReference type="EMBL" id="OU899036">
    <property type="protein sequence ID" value="CAH1730978.1"/>
    <property type="molecule type" value="Genomic_DNA"/>
</dbReference>
<evidence type="ECO:0000313" key="2">
    <source>
        <dbReference type="EMBL" id="CAH1730979.1"/>
    </source>
</evidence>
<reference evidence="2" key="1">
    <citation type="submission" date="2022-02" db="EMBL/GenBank/DDBJ databases">
        <authorList>
            <person name="King R."/>
        </authorList>
    </citation>
    <scope>NUCLEOTIDE SEQUENCE</scope>
</reference>
<keyword evidence="3" id="KW-1185">Reference proteome</keyword>
<evidence type="ECO:0000313" key="1">
    <source>
        <dbReference type="EMBL" id="CAH1730978.1"/>
    </source>
</evidence>
<name>A0A9P0NLR0_APHGO</name>
<dbReference type="Proteomes" id="UP001154329">
    <property type="component" value="Chromosome 3"/>
</dbReference>
<protein>
    <submittedName>
        <fullName evidence="2">Uncharacterized protein</fullName>
    </submittedName>
</protein>